<name>A0A8S5TMV5_9CAUD</name>
<dbReference type="SUPFAM" id="SSF53098">
    <property type="entry name" value="Ribonuclease H-like"/>
    <property type="match status" value="1"/>
</dbReference>
<keyword evidence="1" id="KW-0472">Membrane</keyword>
<proteinExistence type="predicted"/>
<protein>
    <submittedName>
        <fullName evidence="2">DEDDh</fullName>
    </submittedName>
</protein>
<dbReference type="EMBL" id="BK032862">
    <property type="protein sequence ID" value="DAF64469.1"/>
    <property type="molecule type" value="Genomic_DNA"/>
</dbReference>
<accession>A0A8S5TMV5</accession>
<keyword evidence="1" id="KW-0812">Transmembrane</keyword>
<reference evidence="2" key="1">
    <citation type="journal article" date="2021" name="Proc. Natl. Acad. Sci. U.S.A.">
        <title>A Catalog of Tens of Thousands of Viruses from Human Metagenomes Reveals Hidden Associations with Chronic Diseases.</title>
        <authorList>
            <person name="Tisza M.J."/>
            <person name="Buck C.B."/>
        </authorList>
    </citation>
    <scope>NUCLEOTIDE SEQUENCE</scope>
    <source>
        <strain evidence="2">Ctu6J18</strain>
    </source>
</reference>
<evidence type="ECO:0000313" key="2">
    <source>
        <dbReference type="EMBL" id="DAF64469.1"/>
    </source>
</evidence>
<sequence>MVKDCKPLLYYAHTIQRILENADMIVGYNIHGFDLPFIFNSGIEYHAKENSIVVDVMLAFAEIYGQKRYNEYRWQKLKTCAEYYSYSEDSWHNALDDAKATLFCFYKIFGDVPEVPVYATGVYRSVDNIIKHEDQKPVEVVPVPKSGNILIGFGIFMLLGFFVAFNPVCVVIAAPLLYFGFKRHRAYKEFKQNKRKQ</sequence>
<dbReference type="GO" id="GO:0003676">
    <property type="term" value="F:nucleic acid binding"/>
    <property type="evidence" value="ECO:0007669"/>
    <property type="project" value="InterPro"/>
</dbReference>
<dbReference type="InterPro" id="IPR036397">
    <property type="entry name" value="RNaseH_sf"/>
</dbReference>
<organism evidence="2">
    <name type="scientific">Myoviridae sp. ctu6J18</name>
    <dbReference type="NCBI Taxonomy" id="2827714"/>
    <lineage>
        <taxon>Viruses</taxon>
        <taxon>Duplodnaviria</taxon>
        <taxon>Heunggongvirae</taxon>
        <taxon>Uroviricota</taxon>
        <taxon>Caudoviricetes</taxon>
    </lineage>
</organism>
<evidence type="ECO:0000256" key="1">
    <source>
        <dbReference type="SAM" id="Phobius"/>
    </source>
</evidence>
<dbReference type="Gene3D" id="3.30.420.10">
    <property type="entry name" value="Ribonuclease H-like superfamily/Ribonuclease H"/>
    <property type="match status" value="1"/>
</dbReference>
<feature type="transmembrane region" description="Helical" evidence="1">
    <location>
        <begin position="149"/>
        <end position="181"/>
    </location>
</feature>
<keyword evidence="1" id="KW-1133">Transmembrane helix</keyword>
<dbReference type="InterPro" id="IPR012337">
    <property type="entry name" value="RNaseH-like_sf"/>
</dbReference>